<dbReference type="AlphaFoldDB" id="A0A9P5NFR4"/>
<dbReference type="Proteomes" id="UP000724874">
    <property type="component" value="Unassembled WGS sequence"/>
</dbReference>
<proteinExistence type="predicted"/>
<evidence type="ECO:0000313" key="2">
    <source>
        <dbReference type="Proteomes" id="UP000724874"/>
    </source>
</evidence>
<protein>
    <submittedName>
        <fullName evidence="1">Uncharacterized protein</fullName>
    </submittedName>
</protein>
<gene>
    <name evidence="1" type="ORF">CPB84DRAFT_1828151</name>
</gene>
<reference evidence="1" key="1">
    <citation type="submission" date="2020-11" db="EMBL/GenBank/DDBJ databases">
        <authorList>
            <consortium name="DOE Joint Genome Institute"/>
            <person name="Ahrendt S."/>
            <person name="Riley R."/>
            <person name="Andreopoulos W."/>
            <person name="LaButti K."/>
            <person name="Pangilinan J."/>
            <person name="Ruiz-duenas F.J."/>
            <person name="Barrasa J.M."/>
            <person name="Sanchez-Garcia M."/>
            <person name="Camarero S."/>
            <person name="Miyauchi S."/>
            <person name="Serrano A."/>
            <person name="Linde D."/>
            <person name="Babiker R."/>
            <person name="Drula E."/>
            <person name="Ayuso-Fernandez I."/>
            <person name="Pacheco R."/>
            <person name="Padilla G."/>
            <person name="Ferreira P."/>
            <person name="Barriuso J."/>
            <person name="Kellner H."/>
            <person name="Castanera R."/>
            <person name="Alfaro M."/>
            <person name="Ramirez L."/>
            <person name="Pisabarro A.G."/>
            <person name="Kuo A."/>
            <person name="Tritt A."/>
            <person name="Lipzen A."/>
            <person name="He G."/>
            <person name="Yan M."/>
            <person name="Ng V."/>
            <person name="Cullen D."/>
            <person name="Martin F."/>
            <person name="Rosso M.-N."/>
            <person name="Henrissat B."/>
            <person name="Hibbett D."/>
            <person name="Martinez A.T."/>
            <person name="Grigoriev I.V."/>
        </authorList>
    </citation>
    <scope>NUCLEOTIDE SEQUENCE</scope>
    <source>
        <strain evidence="1">AH 44721</strain>
    </source>
</reference>
<keyword evidence="2" id="KW-1185">Reference proteome</keyword>
<comment type="caution">
    <text evidence="1">The sequence shown here is derived from an EMBL/GenBank/DDBJ whole genome shotgun (WGS) entry which is preliminary data.</text>
</comment>
<organism evidence="1 2">
    <name type="scientific">Gymnopilus junonius</name>
    <name type="common">Spectacular rustgill mushroom</name>
    <name type="synonym">Gymnopilus spectabilis subsp. junonius</name>
    <dbReference type="NCBI Taxonomy" id="109634"/>
    <lineage>
        <taxon>Eukaryota</taxon>
        <taxon>Fungi</taxon>
        <taxon>Dikarya</taxon>
        <taxon>Basidiomycota</taxon>
        <taxon>Agaricomycotina</taxon>
        <taxon>Agaricomycetes</taxon>
        <taxon>Agaricomycetidae</taxon>
        <taxon>Agaricales</taxon>
        <taxon>Agaricineae</taxon>
        <taxon>Hymenogastraceae</taxon>
        <taxon>Gymnopilus</taxon>
    </lineage>
</organism>
<accession>A0A9P5NFR4</accession>
<sequence>MYFYGFTFDSNDDFHQKVVGPTWYSKKTNVEPDNGIALRKLENITGMKMTLVEVYTDDNLDLPDVDILFMLVIVSRSDLENIQKAGGFKGVEPKWLMSIWMNEDLKEMPDPELV</sequence>
<dbReference type="EMBL" id="JADNYJ010000135">
    <property type="protein sequence ID" value="KAF8881062.1"/>
    <property type="molecule type" value="Genomic_DNA"/>
</dbReference>
<name>A0A9P5NFR4_GYMJU</name>
<evidence type="ECO:0000313" key="1">
    <source>
        <dbReference type="EMBL" id="KAF8881062.1"/>
    </source>
</evidence>